<accession>A0AAN5CCN5</accession>
<feature type="non-terminal residue" evidence="2">
    <location>
        <position position="1"/>
    </location>
</feature>
<proteinExistence type="predicted"/>
<dbReference type="Proteomes" id="UP001328107">
    <property type="component" value="Unassembled WGS sequence"/>
</dbReference>
<feature type="compositionally biased region" description="Polar residues" evidence="1">
    <location>
        <begin position="14"/>
        <end position="26"/>
    </location>
</feature>
<dbReference type="EMBL" id="BTRK01000002">
    <property type="protein sequence ID" value="GMR36501.1"/>
    <property type="molecule type" value="Genomic_DNA"/>
</dbReference>
<organism evidence="2 3">
    <name type="scientific">Pristionchus mayeri</name>
    <dbReference type="NCBI Taxonomy" id="1317129"/>
    <lineage>
        <taxon>Eukaryota</taxon>
        <taxon>Metazoa</taxon>
        <taxon>Ecdysozoa</taxon>
        <taxon>Nematoda</taxon>
        <taxon>Chromadorea</taxon>
        <taxon>Rhabditida</taxon>
        <taxon>Rhabditina</taxon>
        <taxon>Diplogasteromorpha</taxon>
        <taxon>Diplogasteroidea</taxon>
        <taxon>Neodiplogasteridae</taxon>
        <taxon>Pristionchus</taxon>
    </lineage>
</organism>
<evidence type="ECO:0000256" key="1">
    <source>
        <dbReference type="SAM" id="MobiDB-lite"/>
    </source>
</evidence>
<keyword evidence="3" id="KW-1185">Reference proteome</keyword>
<name>A0AAN5CCN5_9BILA</name>
<evidence type="ECO:0000313" key="3">
    <source>
        <dbReference type="Proteomes" id="UP001328107"/>
    </source>
</evidence>
<dbReference type="AlphaFoldDB" id="A0AAN5CCN5"/>
<reference evidence="3" key="1">
    <citation type="submission" date="2022-10" db="EMBL/GenBank/DDBJ databases">
        <title>Genome assembly of Pristionchus species.</title>
        <authorList>
            <person name="Yoshida K."/>
            <person name="Sommer R.J."/>
        </authorList>
    </citation>
    <scope>NUCLEOTIDE SEQUENCE [LARGE SCALE GENOMIC DNA]</scope>
    <source>
        <strain evidence="3">RS5460</strain>
    </source>
</reference>
<gene>
    <name evidence="2" type="ORF">PMAYCL1PPCAC_06696</name>
</gene>
<protein>
    <submittedName>
        <fullName evidence="2">Uncharacterized protein</fullName>
    </submittedName>
</protein>
<comment type="caution">
    <text evidence="2">The sequence shown here is derived from an EMBL/GenBank/DDBJ whole genome shotgun (WGS) entry which is preliminary data.</text>
</comment>
<sequence>KQSIKQSQKCEKNVPSSKNSTSYTSKGTFLFNCCTFFEISRVLAIDCCFRRGLRLRLAEVHNSADKLDPAY</sequence>
<feature type="region of interest" description="Disordered" evidence="1">
    <location>
        <begin position="1"/>
        <end position="26"/>
    </location>
</feature>
<evidence type="ECO:0000313" key="2">
    <source>
        <dbReference type="EMBL" id="GMR36501.1"/>
    </source>
</evidence>